<name>A0A5B6W4K5_9ROSI</name>
<dbReference type="Proteomes" id="UP000325315">
    <property type="component" value="Unassembled WGS sequence"/>
</dbReference>
<keyword evidence="1" id="KW-0418">Kinase</keyword>
<evidence type="ECO:0000313" key="2">
    <source>
        <dbReference type="Proteomes" id="UP000325315"/>
    </source>
</evidence>
<organism evidence="1 2">
    <name type="scientific">Gossypium australe</name>
    <dbReference type="NCBI Taxonomy" id="47621"/>
    <lineage>
        <taxon>Eukaryota</taxon>
        <taxon>Viridiplantae</taxon>
        <taxon>Streptophyta</taxon>
        <taxon>Embryophyta</taxon>
        <taxon>Tracheophyta</taxon>
        <taxon>Spermatophyta</taxon>
        <taxon>Magnoliopsida</taxon>
        <taxon>eudicotyledons</taxon>
        <taxon>Gunneridae</taxon>
        <taxon>Pentapetalae</taxon>
        <taxon>rosids</taxon>
        <taxon>malvids</taxon>
        <taxon>Malvales</taxon>
        <taxon>Malvaceae</taxon>
        <taxon>Malvoideae</taxon>
        <taxon>Gossypium</taxon>
    </lineage>
</organism>
<comment type="caution">
    <text evidence="1">The sequence shown here is derived from an EMBL/GenBank/DDBJ whole genome shotgun (WGS) entry which is preliminary data.</text>
</comment>
<accession>A0A5B6W4K5</accession>
<gene>
    <name evidence="1" type="ORF">EPI10_026271</name>
</gene>
<protein>
    <submittedName>
        <fullName evidence="1">Proline-rich receptor-like protein kinase PERK8</fullName>
    </submittedName>
</protein>
<reference evidence="2" key="1">
    <citation type="journal article" date="2019" name="Plant Biotechnol. J.">
        <title>Genome sequencing of the Australian wild diploid species Gossypium australe highlights disease resistance and delayed gland morphogenesis.</title>
        <authorList>
            <person name="Cai Y."/>
            <person name="Cai X."/>
            <person name="Wang Q."/>
            <person name="Wang P."/>
            <person name="Zhang Y."/>
            <person name="Cai C."/>
            <person name="Xu Y."/>
            <person name="Wang K."/>
            <person name="Zhou Z."/>
            <person name="Wang C."/>
            <person name="Geng S."/>
            <person name="Li B."/>
            <person name="Dong Q."/>
            <person name="Hou Y."/>
            <person name="Wang H."/>
            <person name="Ai P."/>
            <person name="Liu Z."/>
            <person name="Yi F."/>
            <person name="Sun M."/>
            <person name="An G."/>
            <person name="Cheng J."/>
            <person name="Zhang Y."/>
            <person name="Shi Q."/>
            <person name="Xie Y."/>
            <person name="Shi X."/>
            <person name="Chang Y."/>
            <person name="Huang F."/>
            <person name="Chen Y."/>
            <person name="Hong S."/>
            <person name="Mi L."/>
            <person name="Sun Q."/>
            <person name="Zhang L."/>
            <person name="Zhou B."/>
            <person name="Peng R."/>
            <person name="Zhang X."/>
            <person name="Liu F."/>
        </authorList>
    </citation>
    <scope>NUCLEOTIDE SEQUENCE [LARGE SCALE GENOMIC DNA]</scope>
    <source>
        <strain evidence="2">cv. PA1801</strain>
    </source>
</reference>
<dbReference type="AlphaFoldDB" id="A0A5B6W4K5"/>
<dbReference type="OrthoDB" id="4062651at2759"/>
<sequence length="61" mass="7186">MVWIQAPPSRELFKIPIFFTSWRASCFCRSVEVRTQSTDLRKFEYTFEGLNFGILCCGKDE</sequence>
<dbReference type="EMBL" id="SMMG02000005">
    <property type="protein sequence ID" value="KAA3476173.1"/>
    <property type="molecule type" value="Genomic_DNA"/>
</dbReference>
<evidence type="ECO:0000313" key="1">
    <source>
        <dbReference type="EMBL" id="KAA3476173.1"/>
    </source>
</evidence>
<keyword evidence="1" id="KW-0808">Transferase</keyword>
<dbReference type="GO" id="GO:0016301">
    <property type="term" value="F:kinase activity"/>
    <property type="evidence" value="ECO:0007669"/>
    <property type="project" value="UniProtKB-KW"/>
</dbReference>
<keyword evidence="2" id="KW-1185">Reference proteome</keyword>
<proteinExistence type="predicted"/>
<keyword evidence="1" id="KW-0675">Receptor</keyword>